<dbReference type="CDD" id="cd01949">
    <property type="entry name" value="GGDEF"/>
    <property type="match status" value="1"/>
</dbReference>
<dbReference type="Gene3D" id="3.30.70.270">
    <property type="match status" value="1"/>
</dbReference>
<gene>
    <name evidence="3" type="ORF">CDO81_18180</name>
</gene>
<feature type="transmembrane region" description="Helical" evidence="1">
    <location>
        <begin position="45"/>
        <end position="68"/>
    </location>
</feature>
<dbReference type="EMBL" id="NISI01000007">
    <property type="protein sequence ID" value="OWR02754.1"/>
    <property type="molecule type" value="Genomic_DNA"/>
</dbReference>
<keyword evidence="1" id="KW-0812">Transmembrane</keyword>
<dbReference type="Proteomes" id="UP000197446">
    <property type="component" value="Unassembled WGS sequence"/>
</dbReference>
<dbReference type="PANTHER" id="PTHR46663">
    <property type="entry name" value="DIGUANYLATE CYCLASE DGCT-RELATED"/>
    <property type="match status" value="1"/>
</dbReference>
<dbReference type="SMART" id="SM00267">
    <property type="entry name" value="GGDEF"/>
    <property type="match status" value="1"/>
</dbReference>
<feature type="transmembrane region" description="Helical" evidence="1">
    <location>
        <begin position="20"/>
        <end position="39"/>
    </location>
</feature>
<dbReference type="NCBIfam" id="TIGR00254">
    <property type="entry name" value="GGDEF"/>
    <property type="match status" value="1"/>
</dbReference>
<protein>
    <recommendedName>
        <fullName evidence="2">GGDEF domain-containing protein</fullName>
    </recommendedName>
</protein>
<dbReference type="PROSITE" id="PS50887">
    <property type="entry name" value="GGDEF"/>
    <property type="match status" value="1"/>
</dbReference>
<dbReference type="FunFam" id="3.30.70.270:FF:000001">
    <property type="entry name" value="Diguanylate cyclase domain protein"/>
    <property type="match status" value="1"/>
</dbReference>
<dbReference type="OrthoDB" id="9812260at2"/>
<accession>A0A254N566</accession>
<dbReference type="Pfam" id="PF00990">
    <property type="entry name" value="GGDEF"/>
    <property type="match status" value="1"/>
</dbReference>
<name>A0A254N566_9BURK</name>
<organism evidence="3 4">
    <name type="scientific">Roseateles puraquae</name>
    <dbReference type="NCBI Taxonomy" id="431059"/>
    <lineage>
        <taxon>Bacteria</taxon>
        <taxon>Pseudomonadati</taxon>
        <taxon>Pseudomonadota</taxon>
        <taxon>Betaproteobacteria</taxon>
        <taxon>Burkholderiales</taxon>
        <taxon>Sphaerotilaceae</taxon>
        <taxon>Roseateles</taxon>
    </lineage>
</organism>
<feature type="transmembrane region" description="Helical" evidence="1">
    <location>
        <begin position="89"/>
        <end position="107"/>
    </location>
</feature>
<reference evidence="3 4" key="1">
    <citation type="journal article" date="2007" name="Int. J. Syst. Evol. Microbiol.">
        <title>Description of Pelomonas aquatica sp. nov. and Pelomonas puraquae sp. nov., isolated from industrial and haemodialysis water.</title>
        <authorList>
            <person name="Gomila M."/>
            <person name="Bowien B."/>
            <person name="Falsen E."/>
            <person name="Moore E.R."/>
            <person name="Lalucat J."/>
        </authorList>
    </citation>
    <scope>NUCLEOTIDE SEQUENCE [LARGE SCALE GENOMIC DNA]</scope>
    <source>
        <strain evidence="3 4">CCUG 52769</strain>
    </source>
</reference>
<keyword evidence="1" id="KW-1133">Transmembrane helix</keyword>
<sequence length="330" mass="35514">MARRDDADTFERDRQFEQTLGKRELVLSGIALFTMALAGFATRDAFPICLLIYALACALACTGMRWILRQSDSRFDGVVPPNLLLVTKLAAYLSSVALPVGVVGYGLSRWALSSAAPLPDFADELNAFGAIASVLLPTLEVPTQIWSRRAVASLAADEDALKQVAALERLAYQDPLTGLANRRCFEEALTQLGADGQEFAVMFVDFDKFKPINDEHGHAVGDEFLKAIAQRIQSLVRHGDLVARLGGDEFAVLIKGGDAHGASTQLAERFTQAMHEPVACAGVDLRSTASVGIAVGRTGVDDCEHVVHRADMAMYEAKRAGGARFCMAGL</sequence>
<dbReference type="GO" id="GO:0003824">
    <property type="term" value="F:catalytic activity"/>
    <property type="evidence" value="ECO:0007669"/>
    <property type="project" value="UniProtKB-ARBA"/>
</dbReference>
<dbReference type="InterPro" id="IPR029787">
    <property type="entry name" value="Nucleotide_cyclase"/>
</dbReference>
<keyword evidence="1" id="KW-0472">Membrane</keyword>
<comment type="caution">
    <text evidence="3">The sequence shown here is derived from an EMBL/GenBank/DDBJ whole genome shotgun (WGS) entry which is preliminary data.</text>
</comment>
<dbReference type="RefSeq" id="WP_088484643.1">
    <property type="nucleotide sequence ID" value="NZ_NISI01000007.1"/>
</dbReference>
<proteinExistence type="predicted"/>
<dbReference type="PANTHER" id="PTHR46663:SF2">
    <property type="entry name" value="GGDEF DOMAIN-CONTAINING PROTEIN"/>
    <property type="match status" value="1"/>
</dbReference>
<evidence type="ECO:0000256" key="1">
    <source>
        <dbReference type="SAM" id="Phobius"/>
    </source>
</evidence>
<evidence type="ECO:0000313" key="3">
    <source>
        <dbReference type="EMBL" id="OWR02754.1"/>
    </source>
</evidence>
<evidence type="ECO:0000313" key="4">
    <source>
        <dbReference type="Proteomes" id="UP000197446"/>
    </source>
</evidence>
<dbReference type="AlphaFoldDB" id="A0A254N566"/>
<dbReference type="InterPro" id="IPR000160">
    <property type="entry name" value="GGDEF_dom"/>
</dbReference>
<dbReference type="InterPro" id="IPR052163">
    <property type="entry name" value="DGC-Regulatory_Protein"/>
</dbReference>
<keyword evidence="4" id="KW-1185">Reference proteome</keyword>
<feature type="domain" description="GGDEF" evidence="2">
    <location>
        <begin position="197"/>
        <end position="330"/>
    </location>
</feature>
<dbReference type="SUPFAM" id="SSF55073">
    <property type="entry name" value="Nucleotide cyclase"/>
    <property type="match status" value="1"/>
</dbReference>
<dbReference type="InterPro" id="IPR043128">
    <property type="entry name" value="Rev_trsase/Diguanyl_cyclase"/>
</dbReference>
<evidence type="ECO:0000259" key="2">
    <source>
        <dbReference type="PROSITE" id="PS50887"/>
    </source>
</evidence>